<accession>A0A0E9Q0F5</accession>
<proteinExistence type="predicted"/>
<organism evidence="1">
    <name type="scientific">Anguilla anguilla</name>
    <name type="common">European freshwater eel</name>
    <name type="synonym">Muraena anguilla</name>
    <dbReference type="NCBI Taxonomy" id="7936"/>
    <lineage>
        <taxon>Eukaryota</taxon>
        <taxon>Metazoa</taxon>
        <taxon>Chordata</taxon>
        <taxon>Craniata</taxon>
        <taxon>Vertebrata</taxon>
        <taxon>Euteleostomi</taxon>
        <taxon>Actinopterygii</taxon>
        <taxon>Neopterygii</taxon>
        <taxon>Teleostei</taxon>
        <taxon>Anguilliformes</taxon>
        <taxon>Anguillidae</taxon>
        <taxon>Anguilla</taxon>
    </lineage>
</organism>
<name>A0A0E9Q0F5_ANGAN</name>
<sequence length="51" mass="5699">MGVCLYSCDRSSIIFGLIQGLNHYHPCSKWFPVFRLCMGCQANISQSVSTV</sequence>
<dbReference type="EMBL" id="GBXM01098221">
    <property type="protein sequence ID" value="JAH10356.1"/>
    <property type="molecule type" value="Transcribed_RNA"/>
</dbReference>
<dbReference type="AlphaFoldDB" id="A0A0E9Q0F5"/>
<reference evidence="1" key="2">
    <citation type="journal article" date="2015" name="Fish Shellfish Immunol.">
        <title>Early steps in the European eel (Anguilla anguilla)-Vibrio vulnificus interaction in the gills: Role of the RtxA13 toxin.</title>
        <authorList>
            <person name="Callol A."/>
            <person name="Pajuelo D."/>
            <person name="Ebbesson L."/>
            <person name="Teles M."/>
            <person name="MacKenzie S."/>
            <person name="Amaro C."/>
        </authorList>
    </citation>
    <scope>NUCLEOTIDE SEQUENCE</scope>
</reference>
<protein>
    <submittedName>
        <fullName evidence="1">Uncharacterized protein</fullName>
    </submittedName>
</protein>
<evidence type="ECO:0000313" key="1">
    <source>
        <dbReference type="EMBL" id="JAH10356.1"/>
    </source>
</evidence>
<reference evidence="1" key="1">
    <citation type="submission" date="2014-11" db="EMBL/GenBank/DDBJ databases">
        <authorList>
            <person name="Amaro Gonzalez C."/>
        </authorList>
    </citation>
    <scope>NUCLEOTIDE SEQUENCE</scope>
</reference>